<proteinExistence type="predicted"/>
<keyword evidence="2" id="KW-1185">Reference proteome</keyword>
<dbReference type="Proteomes" id="UP001314170">
    <property type="component" value="Unassembled WGS sequence"/>
</dbReference>
<name>A0AAV1SML6_9ROSI</name>
<gene>
    <name evidence="1" type="ORF">DCAF_LOCUS24279</name>
</gene>
<dbReference type="AlphaFoldDB" id="A0AAV1SML6"/>
<evidence type="ECO:0000313" key="2">
    <source>
        <dbReference type="Proteomes" id="UP001314170"/>
    </source>
</evidence>
<accession>A0AAV1SML6</accession>
<evidence type="ECO:0000313" key="1">
    <source>
        <dbReference type="EMBL" id="CAK7352548.1"/>
    </source>
</evidence>
<dbReference type="EMBL" id="CAWUPB010001194">
    <property type="protein sequence ID" value="CAK7352548.1"/>
    <property type="molecule type" value="Genomic_DNA"/>
</dbReference>
<organism evidence="1 2">
    <name type="scientific">Dovyalis caffra</name>
    <dbReference type="NCBI Taxonomy" id="77055"/>
    <lineage>
        <taxon>Eukaryota</taxon>
        <taxon>Viridiplantae</taxon>
        <taxon>Streptophyta</taxon>
        <taxon>Embryophyta</taxon>
        <taxon>Tracheophyta</taxon>
        <taxon>Spermatophyta</taxon>
        <taxon>Magnoliopsida</taxon>
        <taxon>eudicotyledons</taxon>
        <taxon>Gunneridae</taxon>
        <taxon>Pentapetalae</taxon>
        <taxon>rosids</taxon>
        <taxon>fabids</taxon>
        <taxon>Malpighiales</taxon>
        <taxon>Salicaceae</taxon>
        <taxon>Flacourtieae</taxon>
        <taxon>Dovyalis</taxon>
    </lineage>
</organism>
<sequence>MDRYDTIDRHDTYGSVWHSTANSTPLLVGEVDSISLNKEIDCEVLGMPNVIALDHRKKEANAPVVSSLAKLRVLLEEVAS</sequence>
<protein>
    <submittedName>
        <fullName evidence="1">Uncharacterized protein</fullName>
    </submittedName>
</protein>
<comment type="caution">
    <text evidence="1">The sequence shown here is derived from an EMBL/GenBank/DDBJ whole genome shotgun (WGS) entry which is preliminary data.</text>
</comment>
<reference evidence="1 2" key="1">
    <citation type="submission" date="2024-01" db="EMBL/GenBank/DDBJ databases">
        <authorList>
            <person name="Waweru B."/>
        </authorList>
    </citation>
    <scope>NUCLEOTIDE SEQUENCE [LARGE SCALE GENOMIC DNA]</scope>
</reference>